<dbReference type="OrthoDB" id="6695314at2"/>
<proteinExistence type="predicted"/>
<dbReference type="AlphaFoldDB" id="A0A1G6JX62"/>
<gene>
    <name evidence="1" type="ORF">SAMN05421733_11310</name>
</gene>
<name>A0A1G6JX62_9GAMM</name>
<organism evidence="1 2">
    <name type="scientific">Acinetobacter boissieri</name>
    <dbReference type="NCBI Taxonomy" id="1219383"/>
    <lineage>
        <taxon>Bacteria</taxon>
        <taxon>Pseudomonadati</taxon>
        <taxon>Pseudomonadota</taxon>
        <taxon>Gammaproteobacteria</taxon>
        <taxon>Moraxellales</taxon>
        <taxon>Moraxellaceae</taxon>
        <taxon>Acinetobacter</taxon>
    </lineage>
</organism>
<dbReference type="Proteomes" id="UP000242501">
    <property type="component" value="Unassembled WGS sequence"/>
</dbReference>
<accession>A0A1G6JX62</accession>
<protein>
    <submittedName>
        <fullName evidence="1">Uncharacterized protein</fullName>
    </submittedName>
</protein>
<keyword evidence="2" id="KW-1185">Reference proteome</keyword>
<dbReference type="EMBL" id="FMYL01000013">
    <property type="protein sequence ID" value="SDC23307.1"/>
    <property type="molecule type" value="Genomic_DNA"/>
</dbReference>
<evidence type="ECO:0000313" key="1">
    <source>
        <dbReference type="EMBL" id="SDC23307.1"/>
    </source>
</evidence>
<reference evidence="2" key="1">
    <citation type="submission" date="2016-09" db="EMBL/GenBank/DDBJ databases">
        <authorList>
            <person name="Varghese N."/>
            <person name="Submissions S."/>
        </authorList>
    </citation>
    <scope>NUCLEOTIDE SEQUENCE [LARGE SCALE GENOMIC DNA]</scope>
    <source>
        <strain evidence="2">ANC 4422</strain>
    </source>
</reference>
<sequence length="141" mass="16458">MAYTLSPISLDLNTDMTHQCHVHLTRDQHIIGIIEFYKAGYTLQWEDLEYIRRRTEEFSLLPAPYDCITAMVVDIRNITPFIDQDAPIIPWRLVDEECLIRLIIPSDRIEFYSGFFEPTWITSDLTSALAEIRTALDNLVH</sequence>
<evidence type="ECO:0000313" key="2">
    <source>
        <dbReference type="Proteomes" id="UP000242501"/>
    </source>
</evidence>
<dbReference type="RefSeq" id="WP_092749810.1">
    <property type="nucleotide sequence ID" value="NZ_FMYL01000013.1"/>
</dbReference>